<dbReference type="AlphaFoldDB" id="A0A0C3BF66"/>
<evidence type="ECO:0000256" key="9">
    <source>
        <dbReference type="ARBA" id="ARBA00022989"/>
    </source>
</evidence>
<protein>
    <recommendedName>
        <fullName evidence="14">sphinganine-1-phosphate aldolase</fullName>
        <ecNumber evidence="14">4.1.2.27</ecNumber>
    </recommendedName>
    <alternativeName>
        <fullName evidence="15">Sphingosine-1-phosphate aldolase</fullName>
    </alternativeName>
</protein>
<keyword evidence="12 17" id="KW-0456">Lyase</keyword>
<feature type="modified residue" description="N6-(pyridoxal phosphate)lysine" evidence="16">
    <location>
        <position position="354"/>
    </location>
</feature>
<dbReference type="Gene3D" id="3.40.640.10">
    <property type="entry name" value="Type I PLP-dependent aspartate aminotransferase-like (Major domain)"/>
    <property type="match status" value="1"/>
</dbReference>
<keyword evidence="11" id="KW-0472">Membrane</keyword>
<keyword evidence="6" id="KW-0256">Endoplasmic reticulum</keyword>
<comment type="pathway">
    <text evidence="3">Lipid metabolism; sphingolipid metabolism.</text>
</comment>
<gene>
    <name evidence="18" type="ORF">PILCRDRAFT_826798</name>
</gene>
<reference evidence="19" key="2">
    <citation type="submission" date="2015-01" db="EMBL/GenBank/DDBJ databases">
        <title>Evolutionary Origins and Diversification of the Mycorrhizal Mutualists.</title>
        <authorList>
            <consortium name="DOE Joint Genome Institute"/>
            <consortium name="Mycorrhizal Genomics Consortium"/>
            <person name="Kohler A."/>
            <person name="Kuo A."/>
            <person name="Nagy L.G."/>
            <person name="Floudas D."/>
            <person name="Copeland A."/>
            <person name="Barry K.W."/>
            <person name="Cichocki N."/>
            <person name="Veneault-Fourrey C."/>
            <person name="LaButti K."/>
            <person name="Lindquist E.A."/>
            <person name="Lipzen A."/>
            <person name="Lundell T."/>
            <person name="Morin E."/>
            <person name="Murat C."/>
            <person name="Riley R."/>
            <person name="Ohm R."/>
            <person name="Sun H."/>
            <person name="Tunlid A."/>
            <person name="Henrissat B."/>
            <person name="Grigoriev I.V."/>
            <person name="Hibbett D.S."/>
            <person name="Martin F."/>
        </authorList>
    </citation>
    <scope>NUCLEOTIDE SEQUENCE [LARGE SCALE GENOMIC DNA]</scope>
    <source>
        <strain evidence="19">F 1598</strain>
    </source>
</reference>
<dbReference type="Proteomes" id="UP000054166">
    <property type="component" value="Unassembled WGS sequence"/>
</dbReference>
<dbReference type="GO" id="GO:0030170">
    <property type="term" value="F:pyridoxal phosphate binding"/>
    <property type="evidence" value="ECO:0007669"/>
    <property type="project" value="InterPro"/>
</dbReference>
<dbReference type="GO" id="GO:0030149">
    <property type="term" value="P:sphingolipid catabolic process"/>
    <property type="evidence" value="ECO:0007669"/>
    <property type="project" value="TreeGrafter"/>
</dbReference>
<dbReference type="Gene3D" id="6.10.140.2150">
    <property type="match status" value="1"/>
</dbReference>
<dbReference type="InterPro" id="IPR050477">
    <property type="entry name" value="GrpII_AminoAcid_Decarb"/>
</dbReference>
<dbReference type="GO" id="GO:0019752">
    <property type="term" value="P:carboxylic acid metabolic process"/>
    <property type="evidence" value="ECO:0007669"/>
    <property type="project" value="InterPro"/>
</dbReference>
<organism evidence="18 19">
    <name type="scientific">Piloderma croceum (strain F 1598)</name>
    <dbReference type="NCBI Taxonomy" id="765440"/>
    <lineage>
        <taxon>Eukaryota</taxon>
        <taxon>Fungi</taxon>
        <taxon>Dikarya</taxon>
        <taxon>Basidiomycota</taxon>
        <taxon>Agaricomycotina</taxon>
        <taxon>Agaricomycetes</taxon>
        <taxon>Agaricomycetidae</taxon>
        <taxon>Atheliales</taxon>
        <taxon>Atheliaceae</taxon>
        <taxon>Piloderma</taxon>
    </lineage>
</organism>
<dbReference type="PANTHER" id="PTHR42735">
    <property type="match status" value="1"/>
</dbReference>
<dbReference type="GO" id="GO:0005789">
    <property type="term" value="C:endoplasmic reticulum membrane"/>
    <property type="evidence" value="ECO:0007669"/>
    <property type="project" value="UniProtKB-SubCell"/>
</dbReference>
<evidence type="ECO:0000256" key="5">
    <source>
        <dbReference type="ARBA" id="ARBA00022692"/>
    </source>
</evidence>
<dbReference type="EC" id="4.1.2.27" evidence="14"/>
<evidence type="ECO:0000256" key="7">
    <source>
        <dbReference type="ARBA" id="ARBA00022898"/>
    </source>
</evidence>
<dbReference type="InterPro" id="IPR002129">
    <property type="entry name" value="PyrdxlP-dep_de-COase"/>
</dbReference>
<evidence type="ECO:0000256" key="2">
    <source>
        <dbReference type="ARBA" id="ARBA00004389"/>
    </source>
</evidence>
<dbReference type="OrthoDB" id="10254570at2759"/>
<evidence type="ECO:0000256" key="11">
    <source>
        <dbReference type="ARBA" id="ARBA00023136"/>
    </source>
</evidence>
<comment type="cofactor">
    <cofactor evidence="1 16 17">
        <name>pyridoxal 5'-phosphate</name>
        <dbReference type="ChEBI" id="CHEBI:597326"/>
    </cofactor>
</comment>
<comment type="subcellular location">
    <subcellularLocation>
        <location evidence="2">Endoplasmic reticulum membrane</location>
        <topology evidence="2">Single-pass membrane protein</topology>
    </subcellularLocation>
</comment>
<evidence type="ECO:0000256" key="1">
    <source>
        <dbReference type="ARBA" id="ARBA00001933"/>
    </source>
</evidence>
<evidence type="ECO:0000256" key="3">
    <source>
        <dbReference type="ARBA" id="ARBA00004760"/>
    </source>
</evidence>
<accession>A0A0C3BF66</accession>
<keyword evidence="10" id="KW-0443">Lipid metabolism</keyword>
<keyword evidence="19" id="KW-1185">Reference proteome</keyword>
<comment type="similarity">
    <text evidence="13">Belongs to the group II decarboxylase family. Sphingosine-1-phosphate lyase subfamily.</text>
</comment>
<evidence type="ECO:0000256" key="8">
    <source>
        <dbReference type="ARBA" id="ARBA00022919"/>
    </source>
</evidence>
<name>A0A0C3BF66_PILCF</name>
<evidence type="ECO:0000313" key="19">
    <source>
        <dbReference type="Proteomes" id="UP000054166"/>
    </source>
</evidence>
<dbReference type="HOGENOM" id="CLU_028929_1_0_1"/>
<dbReference type="Gene3D" id="3.90.1150.10">
    <property type="entry name" value="Aspartate Aminotransferase, domain 1"/>
    <property type="match status" value="1"/>
</dbReference>
<dbReference type="GO" id="GO:0008117">
    <property type="term" value="F:sphinganine-1-phosphate aldolase activity"/>
    <property type="evidence" value="ECO:0007669"/>
    <property type="project" value="UniProtKB-EC"/>
</dbReference>
<proteinExistence type="inferred from homology"/>
<evidence type="ECO:0000256" key="6">
    <source>
        <dbReference type="ARBA" id="ARBA00022824"/>
    </source>
</evidence>
<evidence type="ECO:0000313" key="18">
    <source>
        <dbReference type="EMBL" id="KIM75957.1"/>
    </source>
</evidence>
<dbReference type="InterPro" id="IPR015422">
    <property type="entry name" value="PyrdxlP-dep_Trfase_small"/>
</dbReference>
<evidence type="ECO:0000256" key="4">
    <source>
        <dbReference type="ARBA" id="ARBA00004991"/>
    </source>
</evidence>
<dbReference type="STRING" id="765440.A0A0C3BF66"/>
<keyword evidence="9" id="KW-1133">Transmembrane helix</keyword>
<keyword evidence="8" id="KW-0746">Sphingolipid metabolism</keyword>
<dbReference type="SUPFAM" id="SSF53383">
    <property type="entry name" value="PLP-dependent transferases"/>
    <property type="match status" value="1"/>
</dbReference>
<dbReference type="InterPro" id="IPR015424">
    <property type="entry name" value="PyrdxlP-dep_Trfase"/>
</dbReference>
<evidence type="ECO:0000256" key="15">
    <source>
        <dbReference type="ARBA" id="ARBA00042568"/>
    </source>
</evidence>
<comment type="pathway">
    <text evidence="4">Sphingolipid metabolism.</text>
</comment>
<keyword evidence="5" id="KW-0812">Transmembrane</keyword>
<evidence type="ECO:0000256" key="17">
    <source>
        <dbReference type="RuleBase" id="RU000382"/>
    </source>
</evidence>
<dbReference type="FunFam" id="3.40.640.10:FF:000020">
    <property type="entry name" value="sphingosine-1-phosphate lyase 1"/>
    <property type="match status" value="1"/>
</dbReference>
<sequence>MYLVSRRNVGALRARLNTHFTFENTKTVLFIYVVLIQSLKASRHLRARGLTGTAREFWRWISHHVIMLVLRLPAARKKVQIEMDKAKMGIEDKLVPKGADVTRHLSLPPEGKSAEWILQEMVKMDEEMGNPGWKNGKLSGAVYHGGDELQKIIVSAFERYSVSNPLHPDVFPAIRKMDAEIVAMCLRLYNNPNGAGTTTSGGTESIVMAVKAYRDWARAVKGITEPEMIVPSSGHAAFDKGAAYMGIKVHTIPIDPETRKVDIKHVKRAINGNTILLVGSTVNFPDGNQDDIVALGALAASYNIGLHVDCCLGSFIVPYLEKAGLANGEGGEYALSPFDFRVRGVTSISCDTHKYGFAPKGSSVIMYKDAALRTYQYYVNPDWPGGVYASPSLSGSRPGALIAGTWAAMQYLGSDGYLESCRSIVTCARTIANTIKSSIPELYIIGSPPASVVAFGSRDPSVNVLEVGDAMGKRGWHLNGISGPPAVHIACTRLTVPLVDTFIADLKDSVEDAKTAPGGKGNMVQVYGLGNSSVVGPTMVGRLATVFLDTMYKA</sequence>
<evidence type="ECO:0000256" key="14">
    <source>
        <dbReference type="ARBA" id="ARBA00038965"/>
    </source>
</evidence>
<evidence type="ECO:0000256" key="10">
    <source>
        <dbReference type="ARBA" id="ARBA00023098"/>
    </source>
</evidence>
<dbReference type="InterPro" id="IPR015421">
    <property type="entry name" value="PyrdxlP-dep_Trfase_major"/>
</dbReference>
<dbReference type="EMBL" id="KN833040">
    <property type="protein sequence ID" value="KIM75957.1"/>
    <property type="molecule type" value="Genomic_DNA"/>
</dbReference>
<dbReference type="InParanoid" id="A0A0C3BF66"/>
<evidence type="ECO:0000256" key="13">
    <source>
        <dbReference type="ARBA" id="ARBA00038302"/>
    </source>
</evidence>
<evidence type="ECO:0000256" key="16">
    <source>
        <dbReference type="PIRSR" id="PIRSR602129-50"/>
    </source>
</evidence>
<reference evidence="18 19" key="1">
    <citation type="submission" date="2014-04" db="EMBL/GenBank/DDBJ databases">
        <authorList>
            <consortium name="DOE Joint Genome Institute"/>
            <person name="Kuo A."/>
            <person name="Tarkka M."/>
            <person name="Buscot F."/>
            <person name="Kohler A."/>
            <person name="Nagy L.G."/>
            <person name="Floudas D."/>
            <person name="Copeland A."/>
            <person name="Barry K.W."/>
            <person name="Cichocki N."/>
            <person name="Veneault-Fourrey C."/>
            <person name="LaButti K."/>
            <person name="Lindquist E.A."/>
            <person name="Lipzen A."/>
            <person name="Lundell T."/>
            <person name="Morin E."/>
            <person name="Murat C."/>
            <person name="Sun H."/>
            <person name="Tunlid A."/>
            <person name="Henrissat B."/>
            <person name="Grigoriev I.V."/>
            <person name="Hibbett D.S."/>
            <person name="Martin F."/>
            <person name="Nordberg H.P."/>
            <person name="Cantor M.N."/>
            <person name="Hua S.X."/>
        </authorList>
    </citation>
    <scope>NUCLEOTIDE SEQUENCE [LARGE SCALE GENOMIC DNA]</scope>
    <source>
        <strain evidence="18 19">F 1598</strain>
    </source>
</reference>
<keyword evidence="7 16" id="KW-0663">Pyridoxal phosphate</keyword>
<evidence type="ECO:0000256" key="12">
    <source>
        <dbReference type="ARBA" id="ARBA00023239"/>
    </source>
</evidence>
<dbReference type="Pfam" id="PF00282">
    <property type="entry name" value="Pyridoxal_deC"/>
    <property type="match status" value="1"/>
</dbReference>
<dbReference type="PANTHER" id="PTHR42735:SF6">
    <property type="entry name" value="SPHINGOSINE-1-PHOSPHATE LYASE 1"/>
    <property type="match status" value="1"/>
</dbReference>